<keyword evidence="2" id="KW-1185">Reference proteome</keyword>
<name>A0A7X1E7U6_9BACT</name>
<dbReference type="Pfam" id="PF04977">
    <property type="entry name" value="DivIC"/>
    <property type="match status" value="1"/>
</dbReference>
<sequence length="91" mass="10915">MEKVIRWILLGAIATLLVVFAVVGHQNLKEYGQFREKEMQLSERIDTEKAEYERQRKYYRKLMNDPAFLEAVVRDRLGYARDGEIIFRFED</sequence>
<organism evidence="1 2">
    <name type="scientific">Puniceicoccus vermicola</name>
    <dbReference type="NCBI Taxonomy" id="388746"/>
    <lineage>
        <taxon>Bacteria</taxon>
        <taxon>Pseudomonadati</taxon>
        <taxon>Verrucomicrobiota</taxon>
        <taxon>Opitutia</taxon>
        <taxon>Puniceicoccales</taxon>
        <taxon>Puniceicoccaceae</taxon>
        <taxon>Puniceicoccus</taxon>
    </lineage>
</organism>
<gene>
    <name evidence="1" type="ORF">H5P30_20150</name>
</gene>
<dbReference type="AlphaFoldDB" id="A0A7X1E7U6"/>
<dbReference type="Proteomes" id="UP000525652">
    <property type="component" value="Unassembled WGS sequence"/>
</dbReference>
<evidence type="ECO:0000313" key="2">
    <source>
        <dbReference type="Proteomes" id="UP000525652"/>
    </source>
</evidence>
<protein>
    <submittedName>
        <fullName evidence="1">Septum formation initiator family protein</fullName>
    </submittedName>
</protein>
<dbReference type="EMBL" id="JACHVA010000138">
    <property type="protein sequence ID" value="MBC2604102.1"/>
    <property type="molecule type" value="Genomic_DNA"/>
</dbReference>
<comment type="caution">
    <text evidence="1">The sequence shown here is derived from an EMBL/GenBank/DDBJ whole genome shotgun (WGS) entry which is preliminary data.</text>
</comment>
<accession>A0A7X1E7U6</accession>
<dbReference type="RefSeq" id="WP_185694719.1">
    <property type="nucleotide sequence ID" value="NZ_JACHVA010000138.1"/>
</dbReference>
<evidence type="ECO:0000313" key="1">
    <source>
        <dbReference type="EMBL" id="MBC2604102.1"/>
    </source>
</evidence>
<proteinExistence type="predicted"/>
<dbReference type="InterPro" id="IPR007060">
    <property type="entry name" value="FtsL/DivIC"/>
</dbReference>
<reference evidence="1 2" key="1">
    <citation type="submission" date="2020-07" db="EMBL/GenBank/DDBJ databases">
        <authorList>
            <person name="Feng X."/>
        </authorList>
    </citation>
    <scope>NUCLEOTIDE SEQUENCE [LARGE SCALE GENOMIC DNA]</scope>
    <source>
        <strain evidence="1 2">JCM14086</strain>
    </source>
</reference>